<dbReference type="SUPFAM" id="SSF53098">
    <property type="entry name" value="Ribonuclease H-like"/>
    <property type="match status" value="1"/>
</dbReference>
<feature type="compositionally biased region" description="Polar residues" evidence="1">
    <location>
        <begin position="463"/>
        <end position="473"/>
    </location>
</feature>
<feature type="domain" description="HAT C-terminal dimerisation" evidence="2">
    <location>
        <begin position="138"/>
        <end position="185"/>
    </location>
</feature>
<feature type="region of interest" description="Disordered" evidence="1">
    <location>
        <begin position="463"/>
        <end position="494"/>
    </location>
</feature>
<dbReference type="Pfam" id="PF05699">
    <property type="entry name" value="Dimer_Tnp_hAT"/>
    <property type="match status" value="1"/>
</dbReference>
<dbReference type="AlphaFoldDB" id="A0A2N5VMX2"/>
<sequence length="513" mass="57146">MEGNGPSCSMVLYEYNLLIDSLESLKAASKDGVLEDMFGPMIEVANKYKSIALKCKPILMTTVLHPAWQLLLFANKINSHHSIAQGLLVNKFKERQALLKPTTPPPDKEDLAPVETNPCKAGYVFYSKISGQDNSKDELTRYHNAKYTLGIKGDVLSWWKSQAPSFPVLSILAGDYLACASSYASAAPPSPHPSLGADNQSSHVKGLLLLRLFIHPWALTASHPTPKSYPPTQPLLSTMVELTIKFPAKEKLNGTNFLHWKVRMKSILQLKQLYLLVTRDEKAVASLELNKKDPYCRSNAMVILTINCEVKIVFQFADEADDNPCKFWELLESFYQPKTIQNQSNFLNRIFTTILSSDKLEANLTTVYKNSFILCSLIDNKKTKPSSFLDLAIATWAIINLPDNYKMAGELIIKKCKIEKSTPSLKQTIEELCLYIQRNKSSQDVSESDSILFSISIEDEPSTNNILTNTEPGESSPPCSLDVPKTPNILDDSSNNISFFDADALIPGNQPSN</sequence>
<keyword evidence="4" id="KW-1185">Reference proteome</keyword>
<dbReference type="EMBL" id="PGCJ01000085">
    <property type="protein sequence ID" value="PLW51353.1"/>
    <property type="molecule type" value="Genomic_DNA"/>
</dbReference>
<proteinExistence type="predicted"/>
<evidence type="ECO:0000259" key="2">
    <source>
        <dbReference type="Pfam" id="PF05699"/>
    </source>
</evidence>
<organism evidence="3 4">
    <name type="scientific">Puccinia coronata f. sp. avenae</name>
    <dbReference type="NCBI Taxonomy" id="200324"/>
    <lineage>
        <taxon>Eukaryota</taxon>
        <taxon>Fungi</taxon>
        <taxon>Dikarya</taxon>
        <taxon>Basidiomycota</taxon>
        <taxon>Pucciniomycotina</taxon>
        <taxon>Pucciniomycetes</taxon>
        <taxon>Pucciniales</taxon>
        <taxon>Pucciniaceae</taxon>
        <taxon>Puccinia</taxon>
    </lineage>
</organism>
<gene>
    <name evidence="3" type="ORF">PCANC_17577</name>
</gene>
<accession>A0A2N5VMX2</accession>
<dbReference type="InterPro" id="IPR008906">
    <property type="entry name" value="HATC_C_dom"/>
</dbReference>
<evidence type="ECO:0000313" key="4">
    <source>
        <dbReference type="Proteomes" id="UP000235388"/>
    </source>
</evidence>
<dbReference type="GO" id="GO:0046983">
    <property type="term" value="F:protein dimerization activity"/>
    <property type="evidence" value="ECO:0007669"/>
    <property type="project" value="InterPro"/>
</dbReference>
<dbReference type="OrthoDB" id="7691805at2759"/>
<evidence type="ECO:0000313" key="3">
    <source>
        <dbReference type="EMBL" id="PLW51353.1"/>
    </source>
</evidence>
<comment type="caution">
    <text evidence="3">The sequence shown here is derived from an EMBL/GenBank/DDBJ whole genome shotgun (WGS) entry which is preliminary data.</text>
</comment>
<dbReference type="Proteomes" id="UP000235388">
    <property type="component" value="Unassembled WGS sequence"/>
</dbReference>
<reference evidence="3 4" key="1">
    <citation type="submission" date="2017-11" db="EMBL/GenBank/DDBJ databases">
        <title>De novo assembly and phasing of dikaryotic genomes from two isolates of Puccinia coronata f. sp. avenae, the causal agent of oat crown rust.</title>
        <authorList>
            <person name="Miller M.E."/>
            <person name="Zhang Y."/>
            <person name="Omidvar V."/>
            <person name="Sperschneider J."/>
            <person name="Schwessinger B."/>
            <person name="Raley C."/>
            <person name="Palmer J.M."/>
            <person name="Garnica D."/>
            <person name="Upadhyaya N."/>
            <person name="Rathjen J."/>
            <person name="Taylor J.M."/>
            <person name="Park R.F."/>
            <person name="Dodds P.N."/>
            <person name="Hirsch C.D."/>
            <person name="Kianian S.F."/>
            <person name="Figueroa M."/>
        </authorList>
    </citation>
    <scope>NUCLEOTIDE SEQUENCE [LARGE SCALE GENOMIC DNA]</scope>
    <source>
        <strain evidence="3">12NC29</strain>
    </source>
</reference>
<protein>
    <recommendedName>
        <fullName evidence="2">HAT C-terminal dimerisation domain-containing protein</fullName>
    </recommendedName>
</protein>
<dbReference type="InterPro" id="IPR012337">
    <property type="entry name" value="RNaseH-like_sf"/>
</dbReference>
<name>A0A2N5VMX2_9BASI</name>
<evidence type="ECO:0000256" key="1">
    <source>
        <dbReference type="SAM" id="MobiDB-lite"/>
    </source>
</evidence>